<dbReference type="InterPro" id="IPR036390">
    <property type="entry name" value="WH_DNA-bd_sf"/>
</dbReference>
<feature type="compositionally biased region" description="Low complexity" evidence="6">
    <location>
        <begin position="177"/>
        <end position="190"/>
    </location>
</feature>
<dbReference type="SUPFAM" id="SSF46785">
    <property type="entry name" value="Winged helix' DNA-binding domain"/>
    <property type="match status" value="2"/>
</dbReference>
<comment type="caution">
    <text evidence="8">The sequence shown here is derived from an EMBL/GenBank/DDBJ whole genome shotgun (WGS) entry which is preliminary data.</text>
</comment>
<dbReference type="InterPro" id="IPR015633">
    <property type="entry name" value="E2F"/>
</dbReference>
<dbReference type="Gene3D" id="1.10.10.10">
    <property type="entry name" value="Winged helix-like DNA-binding domain superfamily/Winged helix DNA-binding domain"/>
    <property type="match status" value="2"/>
</dbReference>
<feature type="region of interest" description="Disordered" evidence="6">
    <location>
        <begin position="163"/>
        <end position="238"/>
    </location>
</feature>
<evidence type="ECO:0000256" key="6">
    <source>
        <dbReference type="SAM" id="MobiDB-lite"/>
    </source>
</evidence>
<dbReference type="EMBL" id="QCYY01002019">
    <property type="protein sequence ID" value="ROT73541.1"/>
    <property type="molecule type" value="Genomic_DNA"/>
</dbReference>
<reference evidence="8 9" key="2">
    <citation type="submission" date="2019-01" db="EMBL/GenBank/DDBJ databases">
        <title>The decoding of complex shrimp genome reveals the adaptation for benthos swimmer, frequently molting mechanism and breeding impact on genome.</title>
        <authorList>
            <person name="Sun Y."/>
            <person name="Gao Y."/>
            <person name="Yu Y."/>
        </authorList>
    </citation>
    <scope>NUCLEOTIDE SEQUENCE [LARGE SCALE GENOMIC DNA]</scope>
    <source>
        <tissue evidence="8">Muscle</tissue>
    </source>
</reference>
<keyword evidence="4 5" id="KW-0804">Transcription</keyword>
<sequence>MDILTFAANAVFSSDQDEELCIPLTPTKGRRPVFGELTNTINLSPEKLNDSSSLRALFTAPTLTTPKTKAKGGVAAGAAGSNTPGSRSLGRGPHGKSLSSPSPGSEAAARTPKREGASPQVGPGGDSCGRSPLTPMSNLKLLTRIASMEESISSKKALFGHEKSACGDGASPTKGTLPAKAPALPAGGPASTLRRHNSDCLGQANTRAKLGRSTTLRKHPTSSDYPTPSSPGNLVMESVGRIPSVDDSCATRASEGSRKDKSLGLLSEKFLEHFPMEVSFLETPRRLVIDEVAAMLGTERRRVYDIINVLESLNMAARVQKNMYQWMGQLHLQETLGRLKALGHKLDVGAQLQALQHFDHDFKFPQRIKTSLQGDGEKTDTRREKSLGILCQKFLMLLLVSPEPHMISLDNAARMLVGEAGEDGERLRTRGRRLYDIANVLASLGLVRRVPTAKAFQYIGPQVEAVTSEEDTLGILHRHSLLPSRLGSSGGKENLVSSYGDHEVTPSNSVPPRTRSEDVSTSKQSRKIMRHPSLHDICQVAEVEREKLLESERLQRSRSSDSSHSGHTGPTPSSSEISEESSSDLAGFKPITSVPQSSLRTLLQRRFTNRTKIPIALTFQTPPQGDNESTHLRSPAQIITKHAPSVAKTSQIVHPDTTTMIPSPRNIPIFAQTSSPFYPVNTGSANTPNTCLSQNQQVKPVVVVKGGNRFMNNSQNQSRVMSVGSTATQGPQVIKLITRTGGYMQQEPSTVITVLPAGQAVSKITPQKHIVQSGRGFQQISQGIYTNGKKVVSNSTSSVKCEVPVQGKVFTEQRQVSSQPCTIYTVSRNMVTEKTFPRVNSAEVLHMPTVVQKYQGPSVQNGSTSESRFSQISQSQTTTFQIQNSVSKSGGMTTVRTASFRENSRSSPPMPNTLQTSNQASTWQPSPESSSTDSELEQIFGDSFKFTRPKILVQASSGQIAPHLNQHT</sequence>
<evidence type="ECO:0000256" key="3">
    <source>
        <dbReference type="ARBA" id="ARBA00023125"/>
    </source>
</evidence>
<keyword evidence="9" id="KW-1185">Reference proteome</keyword>
<feature type="compositionally biased region" description="Low complexity" evidence="6">
    <location>
        <begin position="869"/>
        <end position="883"/>
    </location>
</feature>
<reference evidence="8 9" key="1">
    <citation type="submission" date="2018-04" db="EMBL/GenBank/DDBJ databases">
        <authorList>
            <person name="Zhang X."/>
            <person name="Yuan J."/>
            <person name="Li F."/>
            <person name="Xiang J."/>
        </authorList>
    </citation>
    <scope>NUCLEOTIDE SEQUENCE [LARGE SCALE GENOMIC DNA]</scope>
    <source>
        <tissue evidence="8">Muscle</tissue>
    </source>
</reference>
<feature type="region of interest" description="Disordered" evidence="6">
    <location>
        <begin position="549"/>
        <end position="591"/>
    </location>
</feature>
<feature type="domain" description="E2F/DP family winged-helix DNA-binding" evidence="7">
    <location>
        <begin position="382"/>
        <end position="460"/>
    </location>
</feature>
<keyword evidence="2 5" id="KW-0805">Transcription regulation</keyword>
<dbReference type="Proteomes" id="UP000283509">
    <property type="component" value="Unassembled WGS sequence"/>
</dbReference>
<comment type="subcellular location">
    <subcellularLocation>
        <location evidence="5">Nucleus</location>
    </subcellularLocation>
</comment>
<evidence type="ECO:0000256" key="2">
    <source>
        <dbReference type="ARBA" id="ARBA00023015"/>
    </source>
</evidence>
<feature type="compositionally biased region" description="Polar residues" evidence="6">
    <location>
        <begin position="856"/>
        <end position="868"/>
    </location>
</feature>
<dbReference type="AlphaFoldDB" id="A0A3R7MDN2"/>
<dbReference type="GO" id="GO:0090575">
    <property type="term" value="C:RNA polymerase II transcription regulator complex"/>
    <property type="evidence" value="ECO:0007669"/>
    <property type="project" value="TreeGrafter"/>
</dbReference>
<dbReference type="PANTHER" id="PTHR12081">
    <property type="entry name" value="TRANSCRIPTION FACTOR E2F"/>
    <property type="match status" value="1"/>
</dbReference>
<dbReference type="InterPro" id="IPR003316">
    <property type="entry name" value="E2F_WHTH_DNA-bd_dom"/>
</dbReference>
<dbReference type="PANTHER" id="PTHR12081:SF7">
    <property type="entry name" value="TRANSCRIPTION FACTOR EFL-3"/>
    <property type="match status" value="1"/>
</dbReference>
<keyword evidence="3 5" id="KW-0238">DNA-binding</keyword>
<feature type="region of interest" description="Disordered" evidence="6">
    <location>
        <begin position="65"/>
        <end position="135"/>
    </location>
</feature>
<evidence type="ECO:0000313" key="8">
    <source>
        <dbReference type="EMBL" id="ROT73541.1"/>
    </source>
</evidence>
<feature type="region of interest" description="Disordered" evidence="6">
    <location>
        <begin position="482"/>
        <end position="534"/>
    </location>
</feature>
<evidence type="ECO:0000256" key="5">
    <source>
        <dbReference type="RuleBase" id="RU003796"/>
    </source>
</evidence>
<dbReference type="OrthoDB" id="5318at2759"/>
<evidence type="ECO:0000256" key="1">
    <source>
        <dbReference type="ARBA" id="ARBA00010940"/>
    </source>
</evidence>
<proteinExistence type="inferred from homology"/>
<dbReference type="InterPro" id="IPR036388">
    <property type="entry name" value="WH-like_DNA-bd_sf"/>
</dbReference>
<keyword evidence="5" id="KW-0539">Nucleus</keyword>
<evidence type="ECO:0000313" key="9">
    <source>
        <dbReference type="Proteomes" id="UP000283509"/>
    </source>
</evidence>
<feature type="compositionally biased region" description="Basic and acidic residues" evidence="6">
    <location>
        <begin position="549"/>
        <end position="561"/>
    </location>
</feature>
<feature type="compositionally biased region" description="Polar residues" evidence="6">
    <location>
        <begin position="884"/>
        <end position="933"/>
    </location>
</feature>
<protein>
    <submittedName>
        <fullName evidence="8">Putative transcription factor E2F7</fullName>
    </submittedName>
</protein>
<dbReference type="SMART" id="SM01372">
    <property type="entry name" value="E2F_TDP"/>
    <property type="match status" value="2"/>
</dbReference>
<name>A0A3R7MDN2_PENVA</name>
<evidence type="ECO:0000259" key="7">
    <source>
        <dbReference type="SMART" id="SM01372"/>
    </source>
</evidence>
<accession>A0A3R7MDN2</accession>
<evidence type="ECO:0000256" key="4">
    <source>
        <dbReference type="ARBA" id="ARBA00023163"/>
    </source>
</evidence>
<feature type="region of interest" description="Disordered" evidence="6">
    <location>
        <begin position="856"/>
        <end position="936"/>
    </location>
</feature>
<dbReference type="GO" id="GO:0000978">
    <property type="term" value="F:RNA polymerase II cis-regulatory region sequence-specific DNA binding"/>
    <property type="evidence" value="ECO:0007669"/>
    <property type="project" value="InterPro"/>
</dbReference>
<dbReference type="STRING" id="6689.A0A3R7MDN2"/>
<organism evidence="8 9">
    <name type="scientific">Penaeus vannamei</name>
    <name type="common">Whiteleg shrimp</name>
    <name type="synonym">Litopenaeus vannamei</name>
    <dbReference type="NCBI Taxonomy" id="6689"/>
    <lineage>
        <taxon>Eukaryota</taxon>
        <taxon>Metazoa</taxon>
        <taxon>Ecdysozoa</taxon>
        <taxon>Arthropoda</taxon>
        <taxon>Crustacea</taxon>
        <taxon>Multicrustacea</taxon>
        <taxon>Malacostraca</taxon>
        <taxon>Eumalacostraca</taxon>
        <taxon>Eucarida</taxon>
        <taxon>Decapoda</taxon>
        <taxon>Dendrobranchiata</taxon>
        <taxon>Penaeoidea</taxon>
        <taxon>Penaeidae</taxon>
        <taxon>Penaeus</taxon>
    </lineage>
</organism>
<gene>
    <name evidence="8" type="ORF">C7M84_008029</name>
</gene>
<feature type="compositionally biased region" description="Low complexity" evidence="6">
    <location>
        <begin position="222"/>
        <end position="231"/>
    </location>
</feature>
<feature type="compositionally biased region" description="Low complexity" evidence="6">
    <location>
        <begin position="65"/>
        <end position="80"/>
    </location>
</feature>
<dbReference type="GO" id="GO:0000981">
    <property type="term" value="F:DNA-binding transcription factor activity, RNA polymerase II-specific"/>
    <property type="evidence" value="ECO:0007669"/>
    <property type="project" value="TreeGrafter"/>
</dbReference>
<comment type="similarity">
    <text evidence="1 5">Belongs to the E2F/DP family.</text>
</comment>
<feature type="domain" description="E2F/DP family winged-helix DNA-binding" evidence="7">
    <location>
        <begin position="258"/>
        <end position="328"/>
    </location>
</feature>
<dbReference type="Pfam" id="PF02319">
    <property type="entry name" value="WHD_E2F_TDP"/>
    <property type="match status" value="2"/>
</dbReference>